<dbReference type="InterPro" id="IPR029058">
    <property type="entry name" value="AB_hydrolase_fold"/>
</dbReference>
<dbReference type="RefSeq" id="WP_102844442.1">
    <property type="nucleotide sequence ID" value="NZ_PDZR01000017.1"/>
</dbReference>
<dbReference type="InterPro" id="IPR014586">
    <property type="entry name" value="UCP033909"/>
</dbReference>
<dbReference type="Proteomes" id="UP000236286">
    <property type="component" value="Unassembled WGS sequence"/>
</dbReference>
<dbReference type="SUPFAM" id="SSF53474">
    <property type="entry name" value="alpha/beta-Hydrolases"/>
    <property type="match status" value="1"/>
</dbReference>
<sequence length="405" mass="43347">MRIAFIALLCAALAACGRPQGVLEPIGATVPGASLVNMLVATTRAPAKNPAILFTGERESKVSLADITVSIPPADRREVGQVQWPASLPPNPLTDFAAVRVAALPGVAAARSWLKQNLPRDRRVLVFVHGFNVRFEEAVFSLAQIAHDSGAEAAPVLFTWPSRGNLFQYIYDRESTNASRDALEETLRQIASDPSVGEVTVMAHSMGSWLVMESLRQMSIRNGRILPKIRNVILAAPDLDVDVFAAQWAEIGKPRPRLTVFSSRDDTALQASRRLSGNVNRLGLIDPLAEPYKSKLESAGVDVIDLTDLSRPGSLNHSKFAENPEIVQLLGKRLIAGQSLGGETSLGERVGGFAMGVGQTVGGVAGVAVSAPLAIVDPNSRRTFDDQLKNLGDVANETVESARPN</sequence>
<evidence type="ECO:0000313" key="2">
    <source>
        <dbReference type="EMBL" id="PNG25343.1"/>
    </source>
</evidence>
<accession>A0A2J7TF36</accession>
<dbReference type="Gene3D" id="3.40.50.1820">
    <property type="entry name" value="alpha/beta hydrolase"/>
    <property type="match status" value="1"/>
</dbReference>
<feature type="signal peptide" evidence="1">
    <location>
        <begin position="1"/>
        <end position="17"/>
    </location>
</feature>
<gene>
    <name evidence="2" type="ORF">CR492_14445</name>
</gene>
<evidence type="ECO:0000256" key="1">
    <source>
        <dbReference type="SAM" id="SignalP"/>
    </source>
</evidence>
<comment type="caution">
    <text evidence="2">The sequence shown here is derived from an EMBL/GenBank/DDBJ whole genome shotgun (WGS) entry which is preliminary data.</text>
</comment>
<dbReference type="PIRSF" id="PIRSF033909">
    <property type="entry name" value="UCP033909"/>
    <property type="match status" value="1"/>
</dbReference>
<dbReference type="Pfam" id="PF05990">
    <property type="entry name" value="DUF900"/>
    <property type="match status" value="1"/>
</dbReference>
<feature type="chain" id="PRO_5014473804" evidence="1">
    <location>
        <begin position="18"/>
        <end position="405"/>
    </location>
</feature>
<dbReference type="AlphaFoldDB" id="A0A2J7TF36"/>
<evidence type="ECO:0000313" key="3">
    <source>
        <dbReference type="Proteomes" id="UP000236286"/>
    </source>
</evidence>
<dbReference type="PANTHER" id="PTHR36513:SF1">
    <property type="entry name" value="TRANSMEMBRANE PROTEIN"/>
    <property type="match status" value="1"/>
</dbReference>
<name>A0A2J7TF36_METSI</name>
<dbReference type="PROSITE" id="PS51257">
    <property type="entry name" value="PROKAR_LIPOPROTEIN"/>
    <property type="match status" value="1"/>
</dbReference>
<dbReference type="PANTHER" id="PTHR36513">
    <property type="entry name" value="ABC TRANSMEMBRANE TYPE-1 DOMAIN-CONTAINING PROTEIN"/>
    <property type="match status" value="1"/>
</dbReference>
<keyword evidence="1" id="KW-0732">Signal</keyword>
<organism evidence="2 3">
    <name type="scientific">Methylocella silvestris</name>
    <dbReference type="NCBI Taxonomy" id="199596"/>
    <lineage>
        <taxon>Bacteria</taxon>
        <taxon>Pseudomonadati</taxon>
        <taxon>Pseudomonadota</taxon>
        <taxon>Alphaproteobacteria</taxon>
        <taxon>Hyphomicrobiales</taxon>
        <taxon>Beijerinckiaceae</taxon>
        <taxon>Methylocella</taxon>
    </lineage>
</organism>
<dbReference type="OrthoDB" id="9797755at2"/>
<dbReference type="EMBL" id="PDZR01000017">
    <property type="protein sequence ID" value="PNG25343.1"/>
    <property type="molecule type" value="Genomic_DNA"/>
</dbReference>
<reference evidence="2 3" key="1">
    <citation type="submission" date="2017-10" db="EMBL/GenBank/DDBJ databases">
        <title>Genome announcement of Methylocella silvestris TVC from permafrost.</title>
        <authorList>
            <person name="Wang J."/>
            <person name="Geng K."/>
            <person name="Ul-Haque F."/>
            <person name="Crombie A.T."/>
            <person name="Street L.E."/>
            <person name="Wookey P.A."/>
            <person name="Murrell J.C."/>
            <person name="Pratscher J."/>
        </authorList>
    </citation>
    <scope>NUCLEOTIDE SEQUENCE [LARGE SCALE GENOMIC DNA]</scope>
    <source>
        <strain evidence="2 3">TVC</strain>
    </source>
</reference>
<protein>
    <submittedName>
        <fullName evidence="2">Esterase</fullName>
    </submittedName>
</protein>
<proteinExistence type="predicted"/>
<dbReference type="InterPro" id="IPR010297">
    <property type="entry name" value="DUF900_hydrolase"/>
</dbReference>